<evidence type="ECO:0000256" key="1">
    <source>
        <dbReference type="SAM" id="MobiDB-lite"/>
    </source>
</evidence>
<gene>
    <name evidence="3" type="ORF">B0T18DRAFT_331383</name>
</gene>
<dbReference type="AlphaFoldDB" id="A0AA40EL91"/>
<name>A0AA40EL91_9PEZI</name>
<keyword evidence="4" id="KW-1185">Reference proteome</keyword>
<organism evidence="3 4">
    <name type="scientific">Schizothecium vesticola</name>
    <dbReference type="NCBI Taxonomy" id="314040"/>
    <lineage>
        <taxon>Eukaryota</taxon>
        <taxon>Fungi</taxon>
        <taxon>Dikarya</taxon>
        <taxon>Ascomycota</taxon>
        <taxon>Pezizomycotina</taxon>
        <taxon>Sordariomycetes</taxon>
        <taxon>Sordariomycetidae</taxon>
        <taxon>Sordariales</taxon>
        <taxon>Schizotheciaceae</taxon>
        <taxon>Schizothecium</taxon>
    </lineage>
</organism>
<feature type="transmembrane region" description="Helical" evidence="2">
    <location>
        <begin position="290"/>
        <end position="308"/>
    </location>
</feature>
<keyword evidence="2" id="KW-0472">Membrane</keyword>
<evidence type="ECO:0000313" key="3">
    <source>
        <dbReference type="EMBL" id="KAK0741417.1"/>
    </source>
</evidence>
<feature type="compositionally biased region" description="Gly residues" evidence="1">
    <location>
        <begin position="258"/>
        <end position="267"/>
    </location>
</feature>
<keyword evidence="2" id="KW-1133">Transmembrane helix</keyword>
<proteinExistence type="predicted"/>
<comment type="caution">
    <text evidence="3">The sequence shown here is derived from an EMBL/GenBank/DDBJ whole genome shotgun (WGS) entry which is preliminary data.</text>
</comment>
<evidence type="ECO:0000313" key="4">
    <source>
        <dbReference type="Proteomes" id="UP001172155"/>
    </source>
</evidence>
<feature type="region of interest" description="Disordered" evidence="1">
    <location>
        <begin position="254"/>
        <end position="279"/>
    </location>
</feature>
<reference evidence="3" key="1">
    <citation type="submission" date="2023-06" db="EMBL/GenBank/DDBJ databases">
        <title>Genome-scale phylogeny and comparative genomics of the fungal order Sordariales.</title>
        <authorList>
            <consortium name="Lawrence Berkeley National Laboratory"/>
            <person name="Hensen N."/>
            <person name="Bonometti L."/>
            <person name="Westerberg I."/>
            <person name="Brannstrom I.O."/>
            <person name="Guillou S."/>
            <person name="Cros-Aarteil S."/>
            <person name="Calhoun S."/>
            <person name="Haridas S."/>
            <person name="Kuo A."/>
            <person name="Mondo S."/>
            <person name="Pangilinan J."/>
            <person name="Riley R."/>
            <person name="LaButti K."/>
            <person name="Andreopoulos B."/>
            <person name="Lipzen A."/>
            <person name="Chen C."/>
            <person name="Yanf M."/>
            <person name="Daum C."/>
            <person name="Ng V."/>
            <person name="Clum A."/>
            <person name="Steindorff A."/>
            <person name="Ohm R."/>
            <person name="Martin F."/>
            <person name="Silar P."/>
            <person name="Natvig D."/>
            <person name="Lalanne C."/>
            <person name="Gautier V."/>
            <person name="Ament-velasquez S.L."/>
            <person name="Kruys A."/>
            <person name="Hutchinson M.I."/>
            <person name="Powell A.J."/>
            <person name="Barry K."/>
            <person name="Miller A.N."/>
            <person name="Grigoriev I.V."/>
            <person name="Debuchy R."/>
            <person name="Gladieux P."/>
            <person name="Thoren M.H."/>
            <person name="Johannesson H."/>
        </authorList>
    </citation>
    <scope>NUCLEOTIDE SEQUENCE</scope>
    <source>
        <strain evidence="3">SMH3187-1</strain>
    </source>
</reference>
<accession>A0AA40EL91</accession>
<evidence type="ECO:0000256" key="2">
    <source>
        <dbReference type="SAM" id="Phobius"/>
    </source>
</evidence>
<keyword evidence="2" id="KW-0812">Transmembrane</keyword>
<protein>
    <submittedName>
        <fullName evidence="3">Uncharacterized protein</fullName>
    </submittedName>
</protein>
<dbReference type="EMBL" id="JAUKUD010000006">
    <property type="protein sequence ID" value="KAK0741417.1"/>
    <property type="molecule type" value="Genomic_DNA"/>
</dbReference>
<sequence length="309" mass="30497">MPTATVISQYSLTNWGPLTTAFSANAACATPSISYWAPRTALGAGLAEKCVVPTAGAQCYPSGSQLDAVASSAFSSAGYFVMGYFSPGLVCPSGWKTVGAAARASDGSISASGIFIAPTPTSGQTAATVAAAAVFNPPVNAFTAAIDAGETAAACCPSSMTALTDGVCVSTLPNYRPSTICGRIYPSGAITDFVTDITLLGSRTTATLLTYVGSGPFTSTDTAVTLPAAQTSDFVGVSLMPMVMLVHRASDASSAGADGSGGEGGSTGNPAKPNAAGLGRSRAAEGGAQLAWVVCVSAVILGSAFILAV</sequence>
<dbReference type="Proteomes" id="UP001172155">
    <property type="component" value="Unassembled WGS sequence"/>
</dbReference>